<sequence length="127" mass="15285">MASNISFTGLLTKVFSPETARLQIILKKTVQKVDEIDLKIQMKDMEIKMFNMNKMEMKVDDLEGKVDEKLTRERLDYQTEMLDWKAQAQKEKNDLEVKVLKLKDKFDRREQLLNQLFVYKPWRQEQI</sequence>
<accession>A0A4Z1EWV8</accession>
<gene>
    <name evidence="2" type="ORF">BTUL_0034g00100</name>
</gene>
<evidence type="ECO:0000256" key="1">
    <source>
        <dbReference type="SAM" id="Coils"/>
    </source>
</evidence>
<name>A0A4Z1EWV8_9HELO</name>
<evidence type="ECO:0000313" key="2">
    <source>
        <dbReference type="EMBL" id="TGO15889.1"/>
    </source>
</evidence>
<evidence type="ECO:0000313" key="3">
    <source>
        <dbReference type="Proteomes" id="UP000297777"/>
    </source>
</evidence>
<dbReference type="OrthoDB" id="3560927at2759"/>
<keyword evidence="1" id="KW-0175">Coiled coil</keyword>
<dbReference type="AlphaFoldDB" id="A0A4Z1EWV8"/>
<proteinExistence type="predicted"/>
<feature type="coiled-coil region" evidence="1">
    <location>
        <begin position="52"/>
        <end position="105"/>
    </location>
</feature>
<protein>
    <submittedName>
        <fullName evidence="2">Uncharacterized protein</fullName>
    </submittedName>
</protein>
<keyword evidence="3" id="KW-1185">Reference proteome</keyword>
<dbReference type="Proteomes" id="UP000297777">
    <property type="component" value="Unassembled WGS sequence"/>
</dbReference>
<comment type="caution">
    <text evidence="2">The sequence shown here is derived from an EMBL/GenBank/DDBJ whole genome shotgun (WGS) entry which is preliminary data.</text>
</comment>
<organism evidence="2 3">
    <name type="scientific">Botrytis tulipae</name>
    <dbReference type="NCBI Taxonomy" id="87230"/>
    <lineage>
        <taxon>Eukaryota</taxon>
        <taxon>Fungi</taxon>
        <taxon>Dikarya</taxon>
        <taxon>Ascomycota</taxon>
        <taxon>Pezizomycotina</taxon>
        <taxon>Leotiomycetes</taxon>
        <taxon>Helotiales</taxon>
        <taxon>Sclerotiniaceae</taxon>
        <taxon>Botrytis</taxon>
    </lineage>
</organism>
<dbReference type="EMBL" id="PQXH01000034">
    <property type="protein sequence ID" value="TGO15889.1"/>
    <property type="molecule type" value="Genomic_DNA"/>
</dbReference>
<reference evidence="2 3" key="1">
    <citation type="submission" date="2017-12" db="EMBL/GenBank/DDBJ databases">
        <title>Comparative genomics of Botrytis spp.</title>
        <authorList>
            <person name="Valero-Jimenez C.A."/>
            <person name="Tapia P."/>
            <person name="Veloso J."/>
            <person name="Silva-Moreno E."/>
            <person name="Staats M."/>
            <person name="Valdes J.H."/>
            <person name="Van Kan J.A.L."/>
        </authorList>
    </citation>
    <scope>NUCLEOTIDE SEQUENCE [LARGE SCALE GENOMIC DNA]</scope>
    <source>
        <strain evidence="2 3">Bt9001</strain>
    </source>
</reference>